<dbReference type="EMBL" id="FOSK01000005">
    <property type="protein sequence ID" value="SFK43370.1"/>
    <property type="molecule type" value="Genomic_DNA"/>
</dbReference>
<feature type="domain" description="AB hydrolase-1" evidence="2">
    <location>
        <begin position="59"/>
        <end position="273"/>
    </location>
</feature>
<evidence type="ECO:0000313" key="3">
    <source>
        <dbReference type="EMBL" id="SFK43370.1"/>
    </source>
</evidence>
<dbReference type="InterPro" id="IPR050266">
    <property type="entry name" value="AB_hydrolase_sf"/>
</dbReference>
<keyword evidence="4" id="KW-1185">Reference proteome</keyword>
<dbReference type="PANTHER" id="PTHR43798">
    <property type="entry name" value="MONOACYLGLYCEROL LIPASE"/>
    <property type="match status" value="1"/>
</dbReference>
<evidence type="ECO:0000259" key="2">
    <source>
        <dbReference type="Pfam" id="PF12697"/>
    </source>
</evidence>
<sequence length="282" mass="30965">MRCYWRIALRISSHESCVVLILRQFLTYVFCSFLVALFSTEALSAPLWLEAKGDGSPSIVFISGNGSDASVWKNIEPVLREHGIQTVVYDRAGLGRSPLWEGSYTIEGEAHDLKATLAEHAIGGPIILVAHSYGGYIASLLAEDMAQVAGLVFVDAGIPADMSQQLVDYVLAEYAPRFEALEKAAPELAKAIIPVVKAYPATAKRMRSVTIPKHLPVIDILAETSWVQDEKIVSQMRKAHADFVAASLNRSSQFAKGSGHNVMKDRPHYVIDAVTRMVEQLR</sequence>
<dbReference type="PANTHER" id="PTHR43798:SF33">
    <property type="entry name" value="HYDROLASE, PUTATIVE (AFU_ORTHOLOGUE AFUA_2G14860)-RELATED"/>
    <property type="match status" value="1"/>
</dbReference>
<dbReference type="InterPro" id="IPR029058">
    <property type="entry name" value="AB_hydrolase_fold"/>
</dbReference>
<gene>
    <name evidence="3" type="ORF">SAMN04488518_10598</name>
</gene>
<keyword evidence="1" id="KW-0472">Membrane</keyword>
<keyword evidence="1" id="KW-1133">Transmembrane helix</keyword>
<comment type="caution">
    <text evidence="3">The sequence shown here is derived from an EMBL/GenBank/DDBJ whole genome shotgun (WGS) entry which is preliminary data.</text>
</comment>
<proteinExistence type="predicted"/>
<feature type="transmembrane region" description="Helical" evidence="1">
    <location>
        <begin position="20"/>
        <end position="39"/>
    </location>
</feature>
<dbReference type="SUPFAM" id="SSF53474">
    <property type="entry name" value="alpha/beta-Hydrolases"/>
    <property type="match status" value="1"/>
</dbReference>
<name>A0A1I3ZHH6_9HYPH</name>
<dbReference type="InterPro" id="IPR000073">
    <property type="entry name" value="AB_hydrolase_1"/>
</dbReference>
<keyword evidence="1" id="KW-0812">Transmembrane</keyword>
<dbReference type="Pfam" id="PF12697">
    <property type="entry name" value="Abhydrolase_6"/>
    <property type="match status" value="1"/>
</dbReference>
<dbReference type="Proteomes" id="UP000199598">
    <property type="component" value="Unassembled WGS sequence"/>
</dbReference>
<reference evidence="3 4" key="1">
    <citation type="submission" date="2016-10" db="EMBL/GenBank/DDBJ databases">
        <authorList>
            <person name="Varghese N."/>
            <person name="Submissions S."/>
        </authorList>
    </citation>
    <scope>NUCLEOTIDE SEQUENCE [LARGE SCALE GENOMIC DNA]</scope>
    <source>
        <strain evidence="3 4">DSM 16392</strain>
    </source>
</reference>
<evidence type="ECO:0000313" key="4">
    <source>
        <dbReference type="Proteomes" id="UP000199598"/>
    </source>
</evidence>
<evidence type="ECO:0000256" key="1">
    <source>
        <dbReference type="SAM" id="Phobius"/>
    </source>
</evidence>
<dbReference type="Gene3D" id="3.40.50.1820">
    <property type="entry name" value="alpha/beta hydrolase"/>
    <property type="match status" value="1"/>
</dbReference>
<protein>
    <submittedName>
        <fullName evidence="3">Pimeloyl-ACP methyl ester carboxylesterase</fullName>
    </submittedName>
</protein>
<organism evidence="3 4">
    <name type="scientific">Pseudovibrio ascidiaceicola</name>
    <dbReference type="NCBI Taxonomy" id="285279"/>
    <lineage>
        <taxon>Bacteria</taxon>
        <taxon>Pseudomonadati</taxon>
        <taxon>Pseudomonadota</taxon>
        <taxon>Alphaproteobacteria</taxon>
        <taxon>Hyphomicrobiales</taxon>
        <taxon>Stappiaceae</taxon>
        <taxon>Pseudovibrio</taxon>
    </lineage>
</organism>
<accession>A0A1I3ZHH6</accession>